<gene>
    <name evidence="2" type="ORF">LITE_LOCUS28806</name>
</gene>
<proteinExistence type="predicted"/>
<feature type="domain" description="MULE transposase" evidence="1">
    <location>
        <begin position="2"/>
        <end position="66"/>
    </location>
</feature>
<evidence type="ECO:0000259" key="1">
    <source>
        <dbReference type="Pfam" id="PF10551"/>
    </source>
</evidence>
<reference evidence="2" key="1">
    <citation type="submission" date="2022-08" db="EMBL/GenBank/DDBJ databases">
        <authorList>
            <person name="Gutierrez-Valencia J."/>
        </authorList>
    </citation>
    <scope>NUCLEOTIDE SEQUENCE</scope>
</reference>
<organism evidence="2 3">
    <name type="scientific">Linum tenue</name>
    <dbReference type="NCBI Taxonomy" id="586396"/>
    <lineage>
        <taxon>Eukaryota</taxon>
        <taxon>Viridiplantae</taxon>
        <taxon>Streptophyta</taxon>
        <taxon>Embryophyta</taxon>
        <taxon>Tracheophyta</taxon>
        <taxon>Spermatophyta</taxon>
        <taxon>Magnoliopsida</taxon>
        <taxon>eudicotyledons</taxon>
        <taxon>Gunneridae</taxon>
        <taxon>Pentapetalae</taxon>
        <taxon>rosids</taxon>
        <taxon>fabids</taxon>
        <taxon>Malpighiales</taxon>
        <taxon>Linaceae</taxon>
        <taxon>Linum</taxon>
    </lineage>
</organism>
<dbReference type="EMBL" id="CAMGYJ010000007">
    <property type="protein sequence ID" value="CAI0445944.1"/>
    <property type="molecule type" value="Genomic_DNA"/>
</dbReference>
<sequence>MFPIAWAIMESENKSSWIWFINALQNQLGTTYGSGFTIVSDQQKRLVEALHACLPNAEHQKCARQVHAHFREKHKMTIASDLYWEAVYSLNEPDWR</sequence>
<dbReference type="AlphaFoldDB" id="A0AAV0MGN9"/>
<feature type="non-terminal residue" evidence="2">
    <location>
        <position position="96"/>
    </location>
</feature>
<evidence type="ECO:0000313" key="3">
    <source>
        <dbReference type="Proteomes" id="UP001154282"/>
    </source>
</evidence>
<protein>
    <recommendedName>
        <fullName evidence="1">MULE transposase domain-containing protein</fullName>
    </recommendedName>
</protein>
<evidence type="ECO:0000313" key="2">
    <source>
        <dbReference type="EMBL" id="CAI0445944.1"/>
    </source>
</evidence>
<dbReference type="PANTHER" id="PTHR31973">
    <property type="entry name" value="POLYPROTEIN, PUTATIVE-RELATED"/>
    <property type="match status" value="1"/>
</dbReference>
<keyword evidence="3" id="KW-1185">Reference proteome</keyword>
<name>A0AAV0MGN9_9ROSI</name>
<dbReference type="InterPro" id="IPR018289">
    <property type="entry name" value="MULE_transposase_dom"/>
</dbReference>
<dbReference type="Proteomes" id="UP001154282">
    <property type="component" value="Unassembled WGS sequence"/>
</dbReference>
<dbReference type="Pfam" id="PF10551">
    <property type="entry name" value="MULE"/>
    <property type="match status" value="1"/>
</dbReference>
<comment type="caution">
    <text evidence="2">The sequence shown here is derived from an EMBL/GenBank/DDBJ whole genome shotgun (WGS) entry which is preliminary data.</text>
</comment>
<dbReference type="PANTHER" id="PTHR31973:SF187">
    <property type="entry name" value="MUTATOR TRANSPOSASE MUDRA PROTEIN"/>
    <property type="match status" value="1"/>
</dbReference>
<accession>A0AAV0MGN9</accession>